<evidence type="ECO:0000313" key="2">
    <source>
        <dbReference type="Proteomes" id="UP000886501"/>
    </source>
</evidence>
<dbReference type="Proteomes" id="UP000886501">
    <property type="component" value="Unassembled WGS sequence"/>
</dbReference>
<sequence length="882" mass="98986">MTLMHFLDMALVDFYQLAVLYKLRRPGAGFLPIRSPLPMSATTPPPSPSPSVEPDQAHLSPSSSTQTEFKTPERKHGAAHPVPDITPLSLGSSIRQRQEGDTDRVEGYKRDDYDDYIREDLKSRVFVDLEVFTKNVLHVPDDWKIKWGPAIEAVKADQEFKKHHEEYCQRCGRSSSQEVTFYKPLMNAANAVLDVLSRSTFGEASSGTPQYYHVNDPKKLRGGVINRVSLSPDLVVLHKECHHSEGEQLHWANPLHILEVKPFDGVICDGMNMPRLVVDGIDPVLNHAPPPKPIRYGGDKSTTLTTSTTGSESTSSKSRKRPAEGSRTTNKRPMKKSRTKSALSQAPGDDAGVSVEDKDEGSSSKPETQRQVDPALQVCRYLLEMFSVPLLRSHATVGLIDRDRLQLYHANRSVILVSSAINFSEGDGLNKFIAIIIAFRCLSLKQNGILDTLAKNNTELVKKSEIPRDNKVVQEGNQLQLPGNKPEETFTVTLGDVISRDPATVGRSTVVLKATSGQWPKTELVVKISWPGSGRVPETDFLKKAYEEAEKTDGKWAIKHLPQVFYAKDVVFEKDSTSESVASLFTDAKFAGGSYVYERRTLRIIIQEQLHPLKSLTNARHFGQVLLDTACVHRWLHDHPGILHRDLSPNNIMCRYIEEINAKGEPEQQVYGVLTDYDLSSWTKDLKTDYTRTSQQRTGTPPYMAQELLKGTSTTHLYRHDVESLFYIMLLMCGRHTFGHAKDGASNGAERRVVMREGNRPYEDWFKAPSYAVLGSLKGSFFLDMEAIDLSPAFEDFRMWLRDLRYCFSEGFKCKLSHPSNREETPQWKVRRTGGSAGGVEPTPIPFDDETLGGYVDYYAVVEPTRYLKGGLEGLIIRYDPA</sequence>
<organism evidence="1 2">
    <name type="scientific">Thelephora ganbajun</name>
    <name type="common">Ganba fungus</name>
    <dbReference type="NCBI Taxonomy" id="370292"/>
    <lineage>
        <taxon>Eukaryota</taxon>
        <taxon>Fungi</taxon>
        <taxon>Dikarya</taxon>
        <taxon>Basidiomycota</taxon>
        <taxon>Agaricomycotina</taxon>
        <taxon>Agaricomycetes</taxon>
        <taxon>Thelephorales</taxon>
        <taxon>Thelephoraceae</taxon>
        <taxon>Thelephora</taxon>
    </lineage>
</organism>
<comment type="caution">
    <text evidence="1">The sequence shown here is derived from an EMBL/GenBank/DDBJ whole genome shotgun (WGS) entry which is preliminary data.</text>
</comment>
<keyword evidence="2" id="KW-1185">Reference proteome</keyword>
<evidence type="ECO:0000313" key="1">
    <source>
        <dbReference type="EMBL" id="KAF9644724.1"/>
    </source>
</evidence>
<proteinExistence type="predicted"/>
<reference evidence="1" key="1">
    <citation type="submission" date="2019-10" db="EMBL/GenBank/DDBJ databases">
        <authorList>
            <consortium name="DOE Joint Genome Institute"/>
            <person name="Kuo A."/>
            <person name="Miyauchi S."/>
            <person name="Kiss E."/>
            <person name="Drula E."/>
            <person name="Kohler A."/>
            <person name="Sanchez-Garcia M."/>
            <person name="Andreopoulos B."/>
            <person name="Barry K.W."/>
            <person name="Bonito G."/>
            <person name="Buee M."/>
            <person name="Carver A."/>
            <person name="Chen C."/>
            <person name="Cichocki N."/>
            <person name="Clum A."/>
            <person name="Culley D."/>
            <person name="Crous P.W."/>
            <person name="Fauchery L."/>
            <person name="Girlanda M."/>
            <person name="Hayes R."/>
            <person name="Keri Z."/>
            <person name="Labutti K."/>
            <person name="Lipzen A."/>
            <person name="Lombard V."/>
            <person name="Magnuson J."/>
            <person name="Maillard F."/>
            <person name="Morin E."/>
            <person name="Murat C."/>
            <person name="Nolan M."/>
            <person name="Ohm R."/>
            <person name="Pangilinan J."/>
            <person name="Pereira M."/>
            <person name="Perotto S."/>
            <person name="Peter M."/>
            <person name="Riley R."/>
            <person name="Sitrit Y."/>
            <person name="Stielow B."/>
            <person name="Szollosi G."/>
            <person name="Zifcakova L."/>
            <person name="Stursova M."/>
            <person name="Spatafora J.W."/>
            <person name="Tedersoo L."/>
            <person name="Vaario L.-M."/>
            <person name="Yamada A."/>
            <person name="Yan M."/>
            <person name="Wang P."/>
            <person name="Xu J."/>
            <person name="Bruns T."/>
            <person name="Baldrian P."/>
            <person name="Vilgalys R."/>
            <person name="Henrissat B."/>
            <person name="Grigoriev I.V."/>
            <person name="Hibbett D."/>
            <person name="Nagy L.G."/>
            <person name="Martin F.M."/>
        </authorList>
    </citation>
    <scope>NUCLEOTIDE SEQUENCE</scope>
    <source>
        <strain evidence="1">P2</strain>
    </source>
</reference>
<dbReference type="EMBL" id="MU118123">
    <property type="protein sequence ID" value="KAF9644724.1"/>
    <property type="molecule type" value="Genomic_DNA"/>
</dbReference>
<gene>
    <name evidence="1" type="ORF">BDM02DRAFT_3211028</name>
</gene>
<name>A0ACB6Z4R5_THEGA</name>
<reference evidence="1" key="2">
    <citation type="journal article" date="2020" name="Nat. Commun.">
        <title>Large-scale genome sequencing of mycorrhizal fungi provides insights into the early evolution of symbiotic traits.</title>
        <authorList>
            <person name="Miyauchi S."/>
            <person name="Kiss E."/>
            <person name="Kuo A."/>
            <person name="Drula E."/>
            <person name="Kohler A."/>
            <person name="Sanchez-Garcia M."/>
            <person name="Morin E."/>
            <person name="Andreopoulos B."/>
            <person name="Barry K.W."/>
            <person name="Bonito G."/>
            <person name="Buee M."/>
            <person name="Carver A."/>
            <person name="Chen C."/>
            <person name="Cichocki N."/>
            <person name="Clum A."/>
            <person name="Culley D."/>
            <person name="Crous P.W."/>
            <person name="Fauchery L."/>
            <person name="Girlanda M."/>
            <person name="Hayes R.D."/>
            <person name="Keri Z."/>
            <person name="LaButti K."/>
            <person name="Lipzen A."/>
            <person name="Lombard V."/>
            <person name="Magnuson J."/>
            <person name="Maillard F."/>
            <person name="Murat C."/>
            <person name="Nolan M."/>
            <person name="Ohm R.A."/>
            <person name="Pangilinan J."/>
            <person name="Pereira M.F."/>
            <person name="Perotto S."/>
            <person name="Peter M."/>
            <person name="Pfister S."/>
            <person name="Riley R."/>
            <person name="Sitrit Y."/>
            <person name="Stielow J.B."/>
            <person name="Szollosi G."/>
            <person name="Zifcakova L."/>
            <person name="Stursova M."/>
            <person name="Spatafora J.W."/>
            <person name="Tedersoo L."/>
            <person name="Vaario L.M."/>
            <person name="Yamada A."/>
            <person name="Yan M."/>
            <person name="Wang P."/>
            <person name="Xu J."/>
            <person name="Bruns T."/>
            <person name="Baldrian P."/>
            <person name="Vilgalys R."/>
            <person name="Dunand C."/>
            <person name="Henrissat B."/>
            <person name="Grigoriev I.V."/>
            <person name="Hibbett D."/>
            <person name="Nagy L.G."/>
            <person name="Martin F.M."/>
        </authorList>
    </citation>
    <scope>NUCLEOTIDE SEQUENCE</scope>
    <source>
        <strain evidence="1">P2</strain>
    </source>
</reference>
<protein>
    <submittedName>
        <fullName evidence="1">Uncharacterized protein</fullName>
    </submittedName>
</protein>
<accession>A0ACB6Z4R5</accession>